<evidence type="ECO:0000259" key="4">
    <source>
        <dbReference type="Pfam" id="PF08125"/>
    </source>
</evidence>
<dbReference type="PANTHER" id="PTHR30524">
    <property type="entry name" value="MANNITOL-1-PHOSPHATE 5-DEHYDROGENASE"/>
    <property type="match status" value="1"/>
</dbReference>
<dbReference type="InterPro" id="IPR036291">
    <property type="entry name" value="NAD(P)-bd_dom_sf"/>
</dbReference>
<evidence type="ECO:0000256" key="1">
    <source>
        <dbReference type="ARBA" id="ARBA00023002"/>
    </source>
</evidence>
<dbReference type="RefSeq" id="WP_238217889.1">
    <property type="nucleotide sequence ID" value="NZ_BPUS01000033.1"/>
</dbReference>
<dbReference type="SUPFAM" id="SSF51735">
    <property type="entry name" value="NAD(P)-binding Rossmann-fold domains"/>
    <property type="match status" value="1"/>
</dbReference>
<feature type="domain" description="Mannitol dehydrogenase C-terminal" evidence="4">
    <location>
        <begin position="245"/>
        <end position="360"/>
    </location>
</feature>
<dbReference type="EMBL" id="BPUS01000033">
    <property type="protein sequence ID" value="GJH30200.1"/>
    <property type="molecule type" value="Genomic_DNA"/>
</dbReference>
<evidence type="ECO:0000313" key="6">
    <source>
        <dbReference type="Proteomes" id="UP001055111"/>
    </source>
</evidence>
<evidence type="ECO:0000256" key="2">
    <source>
        <dbReference type="ARBA" id="ARBA00023027"/>
    </source>
</evidence>
<evidence type="ECO:0000313" key="5">
    <source>
        <dbReference type="EMBL" id="GJH30200.1"/>
    </source>
</evidence>
<dbReference type="AlphaFoldDB" id="A0AA37IPJ8"/>
<reference evidence="5" key="1">
    <citation type="submission" date="2022-09" db="EMBL/GenBank/DDBJ databases">
        <title>Isolation and characterization of 3-chlorobenzoate degrading bacteria from soils in Shizuoka.</title>
        <authorList>
            <person name="Ifat A."/>
            <person name="Ogawa N."/>
            <person name="Kimbara K."/>
            <person name="Moriuchi R."/>
            <person name="Dohra H."/>
            <person name="Shintani M."/>
        </authorList>
    </citation>
    <scope>NUCLEOTIDE SEQUENCE</scope>
    <source>
        <strain evidence="5">19CS4-2</strain>
    </source>
</reference>
<organism evidence="5 6">
    <name type="scientific">Caballeronia novacaledonica</name>
    <dbReference type="NCBI Taxonomy" id="1544861"/>
    <lineage>
        <taxon>Bacteria</taxon>
        <taxon>Pseudomonadati</taxon>
        <taxon>Pseudomonadota</taxon>
        <taxon>Betaproteobacteria</taxon>
        <taxon>Burkholderiales</taxon>
        <taxon>Burkholderiaceae</taxon>
        <taxon>Caballeronia</taxon>
    </lineage>
</organism>
<dbReference type="PANTHER" id="PTHR30524:SF0">
    <property type="entry name" value="ALTRONATE OXIDOREDUCTASE-RELATED"/>
    <property type="match status" value="1"/>
</dbReference>
<dbReference type="Gene3D" id="1.10.1040.10">
    <property type="entry name" value="N-(1-d-carboxylethyl)-l-norvaline Dehydrogenase, domain 2"/>
    <property type="match status" value="1"/>
</dbReference>
<dbReference type="InterPro" id="IPR013118">
    <property type="entry name" value="Mannitol_DH_C"/>
</dbReference>
<comment type="caution">
    <text evidence="5">The sequence shown here is derived from an EMBL/GenBank/DDBJ whole genome shotgun (WGS) entry which is preliminary data.</text>
</comment>
<proteinExistence type="predicted"/>
<protein>
    <submittedName>
        <fullName evidence="5">Mannitol dehydrogenase family protein</fullName>
    </submittedName>
</protein>
<dbReference type="InterPro" id="IPR008927">
    <property type="entry name" value="6-PGluconate_DH-like_C_sf"/>
</dbReference>
<sequence length="374" mass="41973">MSNPILQFGTSRFLQAHVDFFVSEAARRDPAKALGKITVVQTTSSADSRVRVEALRAAGRYPVRIRGRRSDETIDTTVECDSITEALHANDDWPLLIERVKRDVKVIVSNTADAGYALFDEDTADLLDGQRTPRGFAAKLAVLLHARYQAGAAALTLLPCELISRNGDTLRDLVIGIARGWNVDEAFIGYLAKGCVWMNSLVDRIVSEPIQPVGAIAEPYALWAIERQAGMVLPCEHEDIVVTDDLAHYERLKLLMLNLGHTMLAEIWRTREGSPDMTVLDAMRDPAYREPLEATWRDEVLPVFAALGKLDVAAEYLSSVRDRFENPFLVHRLADIARNHDEKKVRRFRPVIELARELNLDIEQKRLHDALESA</sequence>
<dbReference type="InterPro" id="IPR013328">
    <property type="entry name" value="6PGD_dom2"/>
</dbReference>
<dbReference type="Pfam" id="PF01232">
    <property type="entry name" value="Mannitol_dh"/>
    <property type="match status" value="1"/>
</dbReference>
<dbReference type="SUPFAM" id="SSF48179">
    <property type="entry name" value="6-phosphogluconate dehydrogenase C-terminal domain-like"/>
    <property type="match status" value="1"/>
</dbReference>
<evidence type="ECO:0000259" key="3">
    <source>
        <dbReference type="Pfam" id="PF01232"/>
    </source>
</evidence>
<dbReference type="Gene3D" id="3.40.50.720">
    <property type="entry name" value="NAD(P)-binding Rossmann-like Domain"/>
    <property type="match status" value="1"/>
</dbReference>
<accession>A0AA37IPJ8</accession>
<gene>
    <name evidence="5" type="ORF">CBA19CS42_36810</name>
</gene>
<keyword evidence="2" id="KW-0520">NAD</keyword>
<feature type="domain" description="Mannitol dehydrogenase N-terminal" evidence="3">
    <location>
        <begin position="5"/>
        <end position="227"/>
    </location>
</feature>
<dbReference type="Proteomes" id="UP001055111">
    <property type="component" value="Unassembled WGS sequence"/>
</dbReference>
<dbReference type="InterPro" id="IPR013131">
    <property type="entry name" value="Mannitol_DH_N"/>
</dbReference>
<keyword evidence="1" id="KW-0560">Oxidoreductase</keyword>
<dbReference type="GO" id="GO:0016491">
    <property type="term" value="F:oxidoreductase activity"/>
    <property type="evidence" value="ECO:0007669"/>
    <property type="project" value="UniProtKB-KW"/>
</dbReference>
<name>A0AA37IPJ8_9BURK</name>
<dbReference type="Pfam" id="PF08125">
    <property type="entry name" value="Mannitol_dh_C"/>
    <property type="match status" value="1"/>
</dbReference>